<sequence length="62" mass="5991">MSSKMIKTAAATAMALPLCFLAAPAASANPAPAQGSPVSASVTPTTGSVILCVPLGSVVFCI</sequence>
<evidence type="ECO:0000313" key="2">
    <source>
        <dbReference type="EMBL" id="TQM33347.1"/>
    </source>
</evidence>
<dbReference type="RefSeq" id="WP_141811128.1">
    <property type="nucleotide sequence ID" value="NZ_VFPG01000001.1"/>
</dbReference>
<evidence type="ECO:0000256" key="1">
    <source>
        <dbReference type="SAM" id="SignalP"/>
    </source>
</evidence>
<keyword evidence="1" id="KW-0732">Signal</keyword>
<name>A0A543FHL6_9NOCA</name>
<accession>A0A543FHL6</accession>
<feature type="signal peptide" evidence="1">
    <location>
        <begin position="1"/>
        <end position="28"/>
    </location>
</feature>
<gene>
    <name evidence="2" type="ORF">FB390_5072</name>
</gene>
<keyword evidence="3" id="KW-1185">Reference proteome</keyword>
<dbReference type="AlphaFoldDB" id="A0A543FHL6"/>
<feature type="chain" id="PRO_5021714865" evidence="1">
    <location>
        <begin position="29"/>
        <end position="62"/>
    </location>
</feature>
<proteinExistence type="predicted"/>
<reference evidence="2 3" key="1">
    <citation type="submission" date="2019-06" db="EMBL/GenBank/DDBJ databases">
        <title>Sequencing the genomes of 1000 actinobacteria strains.</title>
        <authorList>
            <person name="Klenk H.-P."/>
        </authorList>
    </citation>
    <scope>NUCLEOTIDE SEQUENCE [LARGE SCALE GENOMIC DNA]</scope>
    <source>
        <strain evidence="2 3">DSM 103495</strain>
    </source>
</reference>
<dbReference type="EMBL" id="VFPG01000001">
    <property type="protein sequence ID" value="TQM33347.1"/>
    <property type="molecule type" value="Genomic_DNA"/>
</dbReference>
<organism evidence="2 3">
    <name type="scientific">Nocardia bhagyanarayanae</name>
    <dbReference type="NCBI Taxonomy" id="1215925"/>
    <lineage>
        <taxon>Bacteria</taxon>
        <taxon>Bacillati</taxon>
        <taxon>Actinomycetota</taxon>
        <taxon>Actinomycetes</taxon>
        <taxon>Mycobacteriales</taxon>
        <taxon>Nocardiaceae</taxon>
        <taxon>Nocardia</taxon>
    </lineage>
</organism>
<evidence type="ECO:0000313" key="3">
    <source>
        <dbReference type="Proteomes" id="UP000316331"/>
    </source>
</evidence>
<dbReference type="Proteomes" id="UP000316331">
    <property type="component" value="Unassembled WGS sequence"/>
</dbReference>
<protein>
    <submittedName>
        <fullName evidence="2">Uncharacterized protein</fullName>
    </submittedName>
</protein>
<comment type="caution">
    <text evidence="2">The sequence shown here is derived from an EMBL/GenBank/DDBJ whole genome shotgun (WGS) entry which is preliminary data.</text>
</comment>